<dbReference type="InterPro" id="IPR002125">
    <property type="entry name" value="CMP_dCMP_dom"/>
</dbReference>
<evidence type="ECO:0000259" key="3">
    <source>
        <dbReference type="PROSITE" id="PS51747"/>
    </source>
</evidence>
<evidence type="ECO:0000313" key="5">
    <source>
        <dbReference type="Proteomes" id="UP000008141"/>
    </source>
</evidence>
<dbReference type="PROSITE" id="PS51747">
    <property type="entry name" value="CYT_DCMP_DEAMINASES_2"/>
    <property type="match status" value="1"/>
</dbReference>
<dbReference type="OMA" id="NGWGGPF"/>
<feature type="domain" description="CMP/dCMP-type deaminase" evidence="3">
    <location>
        <begin position="5"/>
        <end position="133"/>
    </location>
</feature>
<keyword evidence="1" id="KW-0479">Metal-binding</keyword>
<dbReference type="STRING" id="554065.E1ZT69"/>
<keyword evidence="5" id="KW-1185">Reference proteome</keyword>
<dbReference type="InParanoid" id="E1ZT69"/>
<dbReference type="GeneID" id="17350373"/>
<dbReference type="Pfam" id="PF00383">
    <property type="entry name" value="dCMP_cyt_deam_1"/>
    <property type="match status" value="1"/>
</dbReference>
<dbReference type="GO" id="GO:0006152">
    <property type="term" value="P:purine nucleoside catabolic process"/>
    <property type="evidence" value="ECO:0007669"/>
    <property type="project" value="TreeGrafter"/>
</dbReference>
<dbReference type="InterPro" id="IPR016192">
    <property type="entry name" value="APOBEC/CMP_deaminase_Zn-bd"/>
</dbReference>
<proteinExistence type="predicted"/>
<dbReference type="PANTHER" id="PTHR11079:SF161">
    <property type="entry name" value="CMP_DCMP-TYPE DEAMINASE DOMAIN-CONTAINING PROTEIN"/>
    <property type="match status" value="1"/>
</dbReference>
<dbReference type="GO" id="GO:0047974">
    <property type="term" value="F:guanosine deaminase activity"/>
    <property type="evidence" value="ECO:0007669"/>
    <property type="project" value="TreeGrafter"/>
</dbReference>
<dbReference type="SUPFAM" id="SSF53927">
    <property type="entry name" value="Cytidine deaminase-like"/>
    <property type="match status" value="1"/>
</dbReference>
<dbReference type="KEGG" id="cvr:CHLNCDRAFT_33285"/>
<organism evidence="5">
    <name type="scientific">Chlorella variabilis</name>
    <name type="common">Green alga</name>
    <dbReference type="NCBI Taxonomy" id="554065"/>
    <lineage>
        <taxon>Eukaryota</taxon>
        <taxon>Viridiplantae</taxon>
        <taxon>Chlorophyta</taxon>
        <taxon>core chlorophytes</taxon>
        <taxon>Trebouxiophyceae</taxon>
        <taxon>Chlorellales</taxon>
        <taxon>Chlorellaceae</taxon>
        <taxon>Chlorella clade</taxon>
        <taxon>Chlorella</taxon>
    </lineage>
</organism>
<dbReference type="GO" id="GO:0008270">
    <property type="term" value="F:zinc ion binding"/>
    <property type="evidence" value="ECO:0007669"/>
    <property type="project" value="InterPro"/>
</dbReference>
<dbReference type="EMBL" id="GL433870">
    <property type="protein sequence ID" value="EFN50977.1"/>
    <property type="molecule type" value="Genomic_DNA"/>
</dbReference>
<dbReference type="InterPro" id="IPR016193">
    <property type="entry name" value="Cytidine_deaminase-like"/>
</dbReference>
<dbReference type="PANTHER" id="PTHR11079">
    <property type="entry name" value="CYTOSINE DEAMINASE FAMILY MEMBER"/>
    <property type="match status" value="1"/>
</dbReference>
<evidence type="ECO:0000313" key="4">
    <source>
        <dbReference type="EMBL" id="EFN50977.1"/>
    </source>
</evidence>
<evidence type="ECO:0000256" key="1">
    <source>
        <dbReference type="ARBA" id="ARBA00022723"/>
    </source>
</evidence>
<keyword evidence="2" id="KW-0862">Zinc</keyword>
<dbReference type="FunCoup" id="E1ZT69">
    <property type="interactions" value="137"/>
</dbReference>
<accession>E1ZT69</accession>
<protein>
    <recommendedName>
        <fullName evidence="3">CMP/dCMP-type deaminase domain-containing protein</fullName>
    </recommendedName>
</protein>
<dbReference type="CDD" id="cd01285">
    <property type="entry name" value="nucleoside_deaminase"/>
    <property type="match status" value="1"/>
</dbReference>
<dbReference type="eggNOG" id="KOG1018">
    <property type="taxonomic scope" value="Eukaryota"/>
</dbReference>
<dbReference type="RefSeq" id="XP_005843079.1">
    <property type="nucleotide sequence ID" value="XM_005843017.1"/>
</dbReference>
<dbReference type="PROSITE" id="PS00903">
    <property type="entry name" value="CYT_DCMP_DEAMINASES_1"/>
    <property type="match status" value="1"/>
</dbReference>
<dbReference type="AlphaFoldDB" id="E1ZT69"/>
<dbReference type="OrthoDB" id="408702at2759"/>
<dbReference type="Proteomes" id="UP000008141">
    <property type="component" value="Unassembled WGS sequence"/>
</dbReference>
<dbReference type="Gene3D" id="3.40.140.10">
    <property type="entry name" value="Cytidine Deaminase, domain 2"/>
    <property type="match status" value="1"/>
</dbReference>
<evidence type="ECO:0000256" key="2">
    <source>
        <dbReference type="ARBA" id="ARBA00022833"/>
    </source>
</evidence>
<gene>
    <name evidence="4" type="ORF">CHLNCDRAFT_33285</name>
</gene>
<reference evidence="4 5" key="1">
    <citation type="journal article" date="2010" name="Plant Cell">
        <title>The Chlorella variabilis NC64A genome reveals adaptation to photosymbiosis, coevolution with viruses, and cryptic sex.</title>
        <authorList>
            <person name="Blanc G."/>
            <person name="Duncan G."/>
            <person name="Agarkova I."/>
            <person name="Borodovsky M."/>
            <person name="Gurnon J."/>
            <person name="Kuo A."/>
            <person name="Lindquist E."/>
            <person name="Lucas S."/>
            <person name="Pangilinan J."/>
            <person name="Polle J."/>
            <person name="Salamov A."/>
            <person name="Terry A."/>
            <person name="Yamada T."/>
            <person name="Dunigan D.D."/>
            <person name="Grigoriev I.V."/>
            <person name="Claverie J.M."/>
            <person name="Van Etten J.L."/>
        </authorList>
    </citation>
    <scope>NUCLEOTIDE SEQUENCE [LARGE SCALE GENOMIC DNA]</scope>
    <source>
        <strain evidence="4 5">NC64A</strain>
    </source>
</reference>
<sequence length="167" mass="18884">MAKELPHETYMKRAIELSAKAGLEEQTGGCFGALIVDKETGEVVGEGYNKVILNNDPTWHGEMEAIREACKARGSPHIPGTVCYTSAQPCPMCYTAIMWARVDHVYYGATYEDVMENGKFEDSDFLGELRKPDDQRAIKCEIVCREEAVEVWRKYRVLAEKGLVKHY</sequence>
<name>E1ZT69_CHLVA</name>